<accession>A0A2X1UPX2</accession>
<dbReference type="RefSeq" id="WP_113062943.1">
    <property type="nucleotide sequence ID" value="NZ_UATH01000001.1"/>
</dbReference>
<evidence type="ECO:0000313" key="2">
    <source>
        <dbReference type="EMBL" id="SPY09132.1"/>
    </source>
</evidence>
<dbReference type="Pfam" id="PF07424">
    <property type="entry name" value="TrbM"/>
    <property type="match status" value="1"/>
</dbReference>
<dbReference type="Proteomes" id="UP000250242">
    <property type="component" value="Unassembled WGS sequence"/>
</dbReference>
<protein>
    <submittedName>
        <fullName evidence="2">Conjugal transfer protein TrbM</fullName>
    </submittedName>
</protein>
<organism evidence="2 3">
    <name type="scientific">Oligella urethralis</name>
    <dbReference type="NCBI Taxonomy" id="90245"/>
    <lineage>
        <taxon>Bacteria</taxon>
        <taxon>Pseudomonadati</taxon>
        <taxon>Pseudomonadota</taxon>
        <taxon>Betaproteobacteria</taxon>
        <taxon>Burkholderiales</taxon>
        <taxon>Alcaligenaceae</taxon>
        <taxon>Oligella</taxon>
    </lineage>
</organism>
<dbReference type="EMBL" id="UATH01000001">
    <property type="protein sequence ID" value="SPY09132.1"/>
    <property type="molecule type" value="Genomic_DNA"/>
</dbReference>
<dbReference type="InterPro" id="IPR009989">
    <property type="entry name" value="TrbM"/>
</dbReference>
<evidence type="ECO:0000256" key="1">
    <source>
        <dbReference type="SAM" id="SignalP"/>
    </source>
</evidence>
<sequence>MELKVNKLKFKCLLPVAAFFLGGVAQAQELPEVDLLTGDTRLACEAVLCLSSGTRPGECAPALRRYFGITDPRPHKMIQKRINFLNMCPAANEPNMPGLVTAIANGAGRCDAKHLNAYNRKKVVKRVCTPSFGMFGESTCKTEVITVVSDQKPAYCRAYEGHDFTFEIETHYVGTPTTGGRWVEPKDYDKALQEYNDNYQSENKNSRTKVEYIDYDKWSDGRR</sequence>
<reference evidence="2 3" key="1">
    <citation type="submission" date="2018-06" db="EMBL/GenBank/DDBJ databases">
        <authorList>
            <consortium name="Pathogen Informatics"/>
            <person name="Doyle S."/>
        </authorList>
    </citation>
    <scope>NUCLEOTIDE SEQUENCE [LARGE SCALE GENOMIC DNA]</scope>
    <source>
        <strain evidence="2 3">NCTC11009</strain>
    </source>
</reference>
<dbReference type="AlphaFoldDB" id="A0A2X1UPX2"/>
<name>A0A2X1UPX2_9BURK</name>
<keyword evidence="1" id="KW-0732">Signal</keyword>
<feature type="chain" id="PRO_5015965077" evidence="1">
    <location>
        <begin position="28"/>
        <end position="223"/>
    </location>
</feature>
<evidence type="ECO:0000313" key="3">
    <source>
        <dbReference type="Proteomes" id="UP000250242"/>
    </source>
</evidence>
<proteinExistence type="predicted"/>
<gene>
    <name evidence="2" type="ORF">NCTC11009_02385</name>
</gene>
<feature type="signal peptide" evidence="1">
    <location>
        <begin position="1"/>
        <end position="27"/>
    </location>
</feature>